<dbReference type="GO" id="GO:0008233">
    <property type="term" value="F:peptidase activity"/>
    <property type="evidence" value="ECO:0007669"/>
    <property type="project" value="UniProtKB-KW"/>
</dbReference>
<accession>A0A286N325</accession>
<protein>
    <submittedName>
        <fullName evidence="1">Protease</fullName>
    </submittedName>
</protein>
<keyword evidence="1" id="KW-0645">Protease</keyword>
<organism evidence="1 2">
    <name type="scientific">Arthrobacter phage Colucci</name>
    <dbReference type="NCBI Taxonomy" id="2015834"/>
    <lineage>
        <taxon>Viruses</taxon>
        <taxon>Duplodnaviria</taxon>
        <taxon>Heunggongvirae</taxon>
        <taxon>Uroviricota</taxon>
        <taxon>Caudoviricetes</taxon>
        <taxon>Klausavirus</taxon>
        <taxon>Klausavirus colucci</taxon>
    </lineage>
</organism>
<dbReference type="Proteomes" id="UP000225683">
    <property type="component" value="Genome"/>
</dbReference>
<reference evidence="1 2" key="1">
    <citation type="submission" date="2017-06" db="EMBL/GenBank/DDBJ databases">
        <authorList>
            <person name="Conboy A.J."/>
            <person name="Conboy D.B."/>
            <person name="Kulkosky J."/>
            <person name="Cross T."/>
            <person name="Moy E.A."/>
            <person name="Stoner T.H."/>
            <person name="Garlena R.A."/>
            <person name="Russell D.A."/>
            <person name="Pope W.H."/>
            <person name="Jacobs-Sera D."/>
            <person name="Hatfull G.F."/>
        </authorList>
    </citation>
    <scope>NUCLEOTIDE SEQUENCE [LARGE SCALE GENOMIC DNA]</scope>
</reference>
<proteinExistence type="predicted"/>
<dbReference type="GeneID" id="40086213"/>
<dbReference type="KEGG" id="vg:40086213"/>
<sequence>MGKITDFFRKIWQGNSMGHVPGQVSSQDAEDAMAAAARLVQPSELTRRMDYEAAVRSFIPAWEGRDAPSEAYGPQSPALIQEFMRWATDNDEWTWPAFNAADLADHPDALAPYFFRLPATASVRYGDIVVQGRDELHPFGNVGIAARAFVVNGYVDLFTQTYTNGCQIVTEPANITAVFRKSHAA</sequence>
<keyword evidence="1" id="KW-0378">Hydrolase</keyword>
<gene>
    <name evidence="1" type="primary">113</name>
    <name evidence="1" type="ORF">SEA_COLUCCI_113</name>
</gene>
<evidence type="ECO:0000313" key="1">
    <source>
        <dbReference type="EMBL" id="ASX98782.1"/>
    </source>
</evidence>
<dbReference type="EMBL" id="MF185718">
    <property type="protein sequence ID" value="ASX98782.1"/>
    <property type="molecule type" value="Genomic_DNA"/>
</dbReference>
<dbReference type="GO" id="GO:0006508">
    <property type="term" value="P:proteolysis"/>
    <property type="evidence" value="ECO:0007669"/>
    <property type="project" value="UniProtKB-KW"/>
</dbReference>
<name>A0A286N325_9CAUD</name>
<dbReference type="OrthoDB" id="33289at10239"/>
<evidence type="ECO:0000313" key="2">
    <source>
        <dbReference type="Proteomes" id="UP000225683"/>
    </source>
</evidence>
<dbReference type="RefSeq" id="YP_009610127.1">
    <property type="nucleotide sequence ID" value="NC_042000.1"/>
</dbReference>
<keyword evidence="2" id="KW-1185">Reference proteome</keyword>